<keyword evidence="1" id="KW-0812">Transmembrane</keyword>
<feature type="transmembrane region" description="Helical" evidence="1">
    <location>
        <begin position="84"/>
        <end position="105"/>
    </location>
</feature>
<dbReference type="InterPro" id="IPR053150">
    <property type="entry name" value="Teicoplanin_resist-assoc"/>
</dbReference>
<dbReference type="EMBL" id="BMFT01000002">
    <property type="protein sequence ID" value="GGH30864.1"/>
    <property type="molecule type" value="Genomic_DNA"/>
</dbReference>
<sequence length="176" mass="19464">MKPMKPVLRVVLTAGFVVYLYALMRLILLKWNPPNLPFLYGQLLQAFNKPERVFGSGARLGNLVPFKEILNAMKDISLSDPHSLINLVGNIAVFVPFGVFISILFHHKGASFRRVLISSLALSLSFEVAQLVLYIGTFDVDDLILNTTGGLIGYGVVRLFMWVWGRDGGTGSLSHS</sequence>
<accession>A0ABQ1YN93</accession>
<feature type="transmembrane region" description="Helical" evidence="1">
    <location>
        <begin position="143"/>
        <end position="164"/>
    </location>
</feature>
<keyword evidence="4" id="KW-1185">Reference proteome</keyword>
<evidence type="ECO:0000313" key="4">
    <source>
        <dbReference type="Proteomes" id="UP000659344"/>
    </source>
</evidence>
<feature type="transmembrane region" description="Helical" evidence="1">
    <location>
        <begin position="7"/>
        <end position="28"/>
    </location>
</feature>
<reference evidence="4" key="1">
    <citation type="journal article" date="2019" name="Int. J. Syst. Evol. Microbiol.">
        <title>The Global Catalogue of Microorganisms (GCM) 10K type strain sequencing project: providing services to taxonomists for standard genome sequencing and annotation.</title>
        <authorList>
            <consortium name="The Broad Institute Genomics Platform"/>
            <consortium name="The Broad Institute Genome Sequencing Center for Infectious Disease"/>
            <person name="Wu L."/>
            <person name="Ma J."/>
        </authorList>
    </citation>
    <scope>NUCLEOTIDE SEQUENCE [LARGE SCALE GENOMIC DNA]</scope>
    <source>
        <strain evidence="4">CGMCC 1.12769</strain>
    </source>
</reference>
<feature type="transmembrane region" description="Helical" evidence="1">
    <location>
        <begin position="117"/>
        <end position="137"/>
    </location>
</feature>
<organism evidence="3 4">
    <name type="scientific">Paenibacillus segetis</name>
    <dbReference type="NCBI Taxonomy" id="1325360"/>
    <lineage>
        <taxon>Bacteria</taxon>
        <taxon>Bacillati</taxon>
        <taxon>Bacillota</taxon>
        <taxon>Bacilli</taxon>
        <taxon>Bacillales</taxon>
        <taxon>Paenibacillaceae</taxon>
        <taxon>Paenibacillus</taxon>
    </lineage>
</organism>
<evidence type="ECO:0000313" key="3">
    <source>
        <dbReference type="EMBL" id="GGH30864.1"/>
    </source>
</evidence>
<comment type="caution">
    <text evidence="3">The sequence shown here is derived from an EMBL/GenBank/DDBJ whole genome shotgun (WGS) entry which is preliminary data.</text>
</comment>
<dbReference type="PANTHER" id="PTHR36834">
    <property type="entry name" value="MEMBRANE PROTEIN-RELATED"/>
    <property type="match status" value="1"/>
</dbReference>
<evidence type="ECO:0000256" key="1">
    <source>
        <dbReference type="SAM" id="Phobius"/>
    </source>
</evidence>
<dbReference type="InterPro" id="IPR006976">
    <property type="entry name" value="VanZ-like"/>
</dbReference>
<dbReference type="Pfam" id="PF04892">
    <property type="entry name" value="VanZ"/>
    <property type="match status" value="1"/>
</dbReference>
<protein>
    <recommendedName>
        <fullName evidence="2">VanZ-like domain-containing protein</fullName>
    </recommendedName>
</protein>
<keyword evidence="1" id="KW-0472">Membrane</keyword>
<evidence type="ECO:0000259" key="2">
    <source>
        <dbReference type="Pfam" id="PF04892"/>
    </source>
</evidence>
<dbReference type="PANTHER" id="PTHR36834:SF2">
    <property type="entry name" value="MEMBRANE PROTEIN"/>
    <property type="match status" value="1"/>
</dbReference>
<dbReference type="RefSeq" id="WP_188541072.1">
    <property type="nucleotide sequence ID" value="NZ_BMFT01000002.1"/>
</dbReference>
<keyword evidence="1" id="KW-1133">Transmembrane helix</keyword>
<proteinExistence type="predicted"/>
<feature type="domain" description="VanZ-like" evidence="2">
    <location>
        <begin position="16"/>
        <end position="160"/>
    </location>
</feature>
<name>A0ABQ1YN93_9BACL</name>
<dbReference type="Proteomes" id="UP000659344">
    <property type="component" value="Unassembled WGS sequence"/>
</dbReference>
<gene>
    <name evidence="3" type="ORF">GCM10008013_34230</name>
</gene>